<dbReference type="InterPro" id="IPR006175">
    <property type="entry name" value="YjgF/YER057c/UK114"/>
</dbReference>
<dbReference type="EMBL" id="JARJLM010000303">
    <property type="protein sequence ID" value="MDF3834785.1"/>
    <property type="molecule type" value="Genomic_DNA"/>
</dbReference>
<accession>A0ABT6AQ88</accession>
<protein>
    <submittedName>
        <fullName evidence="1">Rid family hydrolase</fullName>
    </submittedName>
</protein>
<dbReference type="SUPFAM" id="SSF55298">
    <property type="entry name" value="YjgF-like"/>
    <property type="match status" value="1"/>
</dbReference>
<proteinExistence type="predicted"/>
<evidence type="ECO:0000313" key="1">
    <source>
        <dbReference type="EMBL" id="MDF3834785.1"/>
    </source>
</evidence>
<organism evidence="1 2">
    <name type="scientific">Cupriavidus basilensis</name>
    <dbReference type="NCBI Taxonomy" id="68895"/>
    <lineage>
        <taxon>Bacteria</taxon>
        <taxon>Pseudomonadati</taxon>
        <taxon>Pseudomonadota</taxon>
        <taxon>Betaproteobacteria</taxon>
        <taxon>Burkholderiales</taxon>
        <taxon>Burkholderiaceae</taxon>
        <taxon>Cupriavidus</taxon>
    </lineage>
</organism>
<dbReference type="GO" id="GO:0016787">
    <property type="term" value="F:hydrolase activity"/>
    <property type="evidence" value="ECO:0007669"/>
    <property type="project" value="UniProtKB-KW"/>
</dbReference>
<gene>
    <name evidence="1" type="ORF">P3W85_17740</name>
</gene>
<keyword evidence="1" id="KW-0378">Hydrolase</keyword>
<dbReference type="RefSeq" id="WP_276265756.1">
    <property type="nucleotide sequence ID" value="NZ_JARJLM010000303.1"/>
</dbReference>
<dbReference type="Proteomes" id="UP001216674">
    <property type="component" value="Unassembled WGS sequence"/>
</dbReference>
<dbReference type="InterPro" id="IPR035959">
    <property type="entry name" value="RutC-like_sf"/>
</dbReference>
<reference evidence="1 2" key="1">
    <citation type="submission" date="2023-03" db="EMBL/GenBank/DDBJ databases">
        <title>Draft assemblies of triclosan tolerant bacteria isolated from returned activated sludge.</title>
        <authorList>
            <person name="Van Hamelsveld S."/>
        </authorList>
    </citation>
    <scope>NUCLEOTIDE SEQUENCE [LARGE SCALE GENOMIC DNA]</scope>
    <source>
        <strain evidence="1 2">GW210010_S58</strain>
    </source>
</reference>
<keyword evidence="2" id="KW-1185">Reference proteome</keyword>
<name>A0ABT6AQ88_9BURK</name>
<dbReference type="CDD" id="cd00448">
    <property type="entry name" value="YjgF_YER057c_UK114_family"/>
    <property type="match status" value="1"/>
</dbReference>
<comment type="caution">
    <text evidence="1">The sequence shown here is derived from an EMBL/GenBank/DDBJ whole genome shotgun (WGS) entry which is preliminary data.</text>
</comment>
<dbReference type="Gene3D" id="3.30.1330.40">
    <property type="entry name" value="RutC-like"/>
    <property type="match status" value="1"/>
</dbReference>
<dbReference type="Pfam" id="PF01042">
    <property type="entry name" value="Ribonuc_L-PSP"/>
    <property type="match status" value="1"/>
</dbReference>
<sequence>MSNDIVRYPTPLTAPLSRAVRAGGFLFLSGQTPKDENLQPLRGDIKTQTQNVLDAISESLKGCGSNLSEVGRFCAAAVRPLRYKP</sequence>
<evidence type="ECO:0000313" key="2">
    <source>
        <dbReference type="Proteomes" id="UP001216674"/>
    </source>
</evidence>